<accession>A0A9W6FMR9</accession>
<reference evidence="3 5" key="2">
    <citation type="submission" date="2023-07" db="EMBL/GenBank/DDBJ databases">
        <title>Genomic Encyclopedia of Type Strains, Phase IV (KMG-IV): sequencing the most valuable type-strain genomes for metagenomic binning, comparative biology and taxonomic classification.</title>
        <authorList>
            <person name="Goeker M."/>
        </authorList>
    </citation>
    <scope>NUCLEOTIDE SEQUENCE [LARGE SCALE GENOMIC DNA]</scope>
    <source>
        <strain evidence="3 5">DSM 338</strain>
    </source>
</reference>
<feature type="region of interest" description="Disordered" evidence="1">
    <location>
        <begin position="65"/>
        <end position="91"/>
    </location>
</feature>
<evidence type="ECO:0000313" key="4">
    <source>
        <dbReference type="Proteomes" id="UP001144397"/>
    </source>
</evidence>
<keyword evidence="5" id="KW-1185">Reference proteome</keyword>
<evidence type="ECO:0000313" key="5">
    <source>
        <dbReference type="Proteomes" id="UP001245370"/>
    </source>
</evidence>
<dbReference type="GeneID" id="95766191"/>
<organism evidence="2 4">
    <name type="scientific">Xanthobacter flavus</name>
    <dbReference type="NCBI Taxonomy" id="281"/>
    <lineage>
        <taxon>Bacteria</taxon>
        <taxon>Pseudomonadati</taxon>
        <taxon>Pseudomonadota</taxon>
        <taxon>Alphaproteobacteria</taxon>
        <taxon>Hyphomicrobiales</taxon>
        <taxon>Xanthobacteraceae</taxon>
        <taxon>Xanthobacter</taxon>
    </lineage>
</organism>
<dbReference type="RefSeq" id="WP_281810203.1">
    <property type="nucleotide sequence ID" value="NZ_BSDO01000030.1"/>
</dbReference>
<evidence type="ECO:0000313" key="2">
    <source>
        <dbReference type="EMBL" id="GLI25741.1"/>
    </source>
</evidence>
<protein>
    <submittedName>
        <fullName evidence="2">Uncharacterized protein</fullName>
    </submittedName>
</protein>
<gene>
    <name evidence="3" type="ORF">GGQ86_005000</name>
    <name evidence="2" type="ORF">XFLAVUS301_54150</name>
</gene>
<reference evidence="2" key="1">
    <citation type="submission" date="2022-12" db="EMBL/GenBank/DDBJ databases">
        <title>Reference genome sequencing for broad-spectrum identification of bacterial and archaeal isolates by mass spectrometry.</title>
        <authorList>
            <person name="Sekiguchi Y."/>
            <person name="Tourlousse D.M."/>
        </authorList>
    </citation>
    <scope>NUCLEOTIDE SEQUENCE</scope>
    <source>
        <strain evidence="2">301</strain>
    </source>
</reference>
<dbReference type="EMBL" id="BSDO01000030">
    <property type="protein sequence ID" value="GLI25741.1"/>
    <property type="molecule type" value="Genomic_DNA"/>
</dbReference>
<evidence type="ECO:0000256" key="1">
    <source>
        <dbReference type="SAM" id="MobiDB-lite"/>
    </source>
</evidence>
<sequence length="91" mass="9995">MSSVVSFPPSAIHSHERASAETTFAVEHDGGPWWVVQRLASSSWLIRRISCATEREAHVLARRLRSGEEPVPDSETLTASHEGLDDWGGAE</sequence>
<dbReference type="Proteomes" id="UP001245370">
    <property type="component" value="Unassembled WGS sequence"/>
</dbReference>
<dbReference type="EMBL" id="JAVDPY010000012">
    <property type="protein sequence ID" value="MDR6336499.1"/>
    <property type="molecule type" value="Genomic_DNA"/>
</dbReference>
<evidence type="ECO:0000313" key="3">
    <source>
        <dbReference type="EMBL" id="MDR6336499.1"/>
    </source>
</evidence>
<comment type="caution">
    <text evidence="2">The sequence shown here is derived from an EMBL/GenBank/DDBJ whole genome shotgun (WGS) entry which is preliminary data.</text>
</comment>
<dbReference type="Proteomes" id="UP001144397">
    <property type="component" value="Unassembled WGS sequence"/>
</dbReference>
<proteinExistence type="predicted"/>
<name>A0A9W6FMR9_XANFL</name>
<dbReference type="AlphaFoldDB" id="A0A9W6FMR9"/>